<accession>A0AA38CBY1</accession>
<evidence type="ECO:0000313" key="2">
    <source>
        <dbReference type="EMBL" id="KAH9294329.1"/>
    </source>
</evidence>
<dbReference type="Proteomes" id="UP000824469">
    <property type="component" value="Unassembled WGS sequence"/>
</dbReference>
<dbReference type="PANTHER" id="PTHR46033:SF1">
    <property type="entry name" value="PROTEIN MAIN-LIKE 2"/>
    <property type="match status" value="1"/>
</dbReference>
<proteinExistence type="predicted"/>
<dbReference type="PANTHER" id="PTHR46033">
    <property type="entry name" value="PROTEIN MAIN-LIKE 2"/>
    <property type="match status" value="1"/>
</dbReference>
<sequence>AREVLHMRDAIPELLETILPDVTDAEWCHLELARLGGFHYYRWVPRDVELMRALMQRWDSQTCTFWFQMGEMTITHEDIYRILRLPITGDLIEITPWEQQRRALVRLYGDKADASEIVSGAVRIASQYRKDDPRSRLIALIQMAISYYALPDSRGGWFPLLLLDCVCDILEFMQVFTFTDALLAQIYHELWMYSTGRRTGIDVSFVLHCWAYEHISVIRPSGIPWMSGAEGALDYGFR</sequence>
<organism evidence="2 3">
    <name type="scientific">Taxus chinensis</name>
    <name type="common">Chinese yew</name>
    <name type="synonym">Taxus wallichiana var. chinensis</name>
    <dbReference type="NCBI Taxonomy" id="29808"/>
    <lineage>
        <taxon>Eukaryota</taxon>
        <taxon>Viridiplantae</taxon>
        <taxon>Streptophyta</taxon>
        <taxon>Embryophyta</taxon>
        <taxon>Tracheophyta</taxon>
        <taxon>Spermatophyta</taxon>
        <taxon>Pinopsida</taxon>
        <taxon>Pinidae</taxon>
        <taxon>Conifers II</taxon>
        <taxon>Cupressales</taxon>
        <taxon>Taxaceae</taxon>
        <taxon>Taxus</taxon>
    </lineage>
</organism>
<dbReference type="Pfam" id="PF10536">
    <property type="entry name" value="PMD"/>
    <property type="match status" value="1"/>
</dbReference>
<evidence type="ECO:0000259" key="1">
    <source>
        <dbReference type="Pfam" id="PF10536"/>
    </source>
</evidence>
<feature type="domain" description="Aminotransferase-like plant mobile" evidence="1">
    <location>
        <begin position="46"/>
        <end position="220"/>
    </location>
</feature>
<protein>
    <recommendedName>
        <fullName evidence="1">Aminotransferase-like plant mobile domain-containing protein</fullName>
    </recommendedName>
</protein>
<keyword evidence="3" id="KW-1185">Reference proteome</keyword>
<name>A0AA38CBY1_TAXCH</name>
<comment type="caution">
    <text evidence="2">The sequence shown here is derived from an EMBL/GenBank/DDBJ whole genome shotgun (WGS) entry which is preliminary data.</text>
</comment>
<dbReference type="EMBL" id="JAHRHJ020000214">
    <property type="protein sequence ID" value="KAH9294329.1"/>
    <property type="molecule type" value="Genomic_DNA"/>
</dbReference>
<reference evidence="2 3" key="1">
    <citation type="journal article" date="2021" name="Nat. Plants">
        <title>The Taxus genome provides insights into paclitaxel biosynthesis.</title>
        <authorList>
            <person name="Xiong X."/>
            <person name="Gou J."/>
            <person name="Liao Q."/>
            <person name="Li Y."/>
            <person name="Zhou Q."/>
            <person name="Bi G."/>
            <person name="Li C."/>
            <person name="Du R."/>
            <person name="Wang X."/>
            <person name="Sun T."/>
            <person name="Guo L."/>
            <person name="Liang H."/>
            <person name="Lu P."/>
            <person name="Wu Y."/>
            <person name="Zhang Z."/>
            <person name="Ro D.K."/>
            <person name="Shang Y."/>
            <person name="Huang S."/>
            <person name="Yan J."/>
        </authorList>
    </citation>
    <scope>NUCLEOTIDE SEQUENCE [LARGE SCALE GENOMIC DNA]</scope>
    <source>
        <strain evidence="2">Ta-2019</strain>
    </source>
</reference>
<evidence type="ECO:0000313" key="3">
    <source>
        <dbReference type="Proteomes" id="UP000824469"/>
    </source>
</evidence>
<gene>
    <name evidence="2" type="ORF">KI387_040465</name>
</gene>
<feature type="non-terminal residue" evidence="2">
    <location>
        <position position="1"/>
    </location>
</feature>
<dbReference type="AlphaFoldDB" id="A0AA38CBY1"/>
<dbReference type="GO" id="GO:0010073">
    <property type="term" value="P:meristem maintenance"/>
    <property type="evidence" value="ECO:0007669"/>
    <property type="project" value="InterPro"/>
</dbReference>
<dbReference type="InterPro" id="IPR019557">
    <property type="entry name" value="AminoTfrase-like_pln_mobile"/>
</dbReference>
<dbReference type="InterPro" id="IPR044824">
    <property type="entry name" value="MAIN-like"/>
</dbReference>